<geneLocation type="plasmid" evidence="1 2">
    <name>p1</name>
</geneLocation>
<evidence type="ECO:0000313" key="1">
    <source>
        <dbReference type="EMBL" id="QCN97003.1"/>
    </source>
</evidence>
<reference evidence="1 2" key="1">
    <citation type="submission" date="2018-09" db="EMBL/GenBank/DDBJ databases">
        <title>Whole genome based analysis of evolution and adaptive divergence in Indian and Brazilian strains of Azospirillum brasilense.</title>
        <authorList>
            <person name="Singh C."/>
            <person name="Tripathi A.K."/>
        </authorList>
    </citation>
    <scope>NUCLEOTIDE SEQUENCE [LARGE SCALE GENOMIC DNA]</scope>
    <source>
        <strain evidence="1 2">MTCC4035</strain>
        <plasmid evidence="1 2">p1</plasmid>
    </source>
</reference>
<dbReference type="AlphaFoldDB" id="A0A4D8PE66"/>
<sequence>MEQTMSNSVLKIDMGIPRSAGSVGIGFVVEVGADLINVMAVPPIKQASASRVIRPARAAGVMRRLSAVRAA</sequence>
<keyword evidence="1" id="KW-0614">Plasmid</keyword>
<dbReference type="Proteomes" id="UP000298595">
    <property type="component" value="Plasmid p1"/>
</dbReference>
<dbReference type="EMBL" id="CP032322">
    <property type="protein sequence ID" value="QCN97003.1"/>
    <property type="molecule type" value="Genomic_DNA"/>
</dbReference>
<name>A0A4D8PE66_9PROT</name>
<gene>
    <name evidence="1" type="ORF">D3093_17035</name>
</gene>
<evidence type="ECO:0000313" key="2">
    <source>
        <dbReference type="Proteomes" id="UP000298595"/>
    </source>
</evidence>
<dbReference type="KEGG" id="aare:D3093_17035"/>
<organism evidence="1 2">
    <name type="scientific">Azospirillum argentinense</name>
    <dbReference type="NCBI Taxonomy" id="2970906"/>
    <lineage>
        <taxon>Bacteria</taxon>
        <taxon>Pseudomonadati</taxon>
        <taxon>Pseudomonadota</taxon>
        <taxon>Alphaproteobacteria</taxon>
        <taxon>Rhodospirillales</taxon>
        <taxon>Azospirillaceae</taxon>
        <taxon>Azospirillum</taxon>
    </lineage>
</organism>
<proteinExistence type="predicted"/>
<accession>A0A4D8PE66</accession>
<protein>
    <submittedName>
        <fullName evidence="1">Uncharacterized protein</fullName>
    </submittedName>
</protein>